<dbReference type="GO" id="GO:0140956">
    <property type="term" value="F:histone H3K79 trimethyltransferase activity"/>
    <property type="evidence" value="ECO:0007669"/>
    <property type="project" value="UniProtKB-EC"/>
</dbReference>
<reference evidence="7 8" key="1">
    <citation type="journal article" date="2016" name="Nat. Commun.">
        <title>Thousands of microbial genomes shed light on interconnected biogeochemical processes in an aquifer system.</title>
        <authorList>
            <person name="Anantharaman K."/>
            <person name="Brown C.T."/>
            <person name="Hug L.A."/>
            <person name="Sharon I."/>
            <person name="Castelle C.J."/>
            <person name="Probst A.J."/>
            <person name="Thomas B.C."/>
            <person name="Singh A."/>
            <person name="Wilkins M.J."/>
            <person name="Karaoz U."/>
            <person name="Brodie E.L."/>
            <person name="Williams K.H."/>
            <person name="Hubbard S.S."/>
            <person name="Banfield J.F."/>
        </authorList>
    </citation>
    <scope>NUCLEOTIDE SEQUENCE [LARGE SCALE GENOMIC DNA]</scope>
</reference>
<dbReference type="InterPro" id="IPR029063">
    <property type="entry name" value="SAM-dependent_MTases_sf"/>
</dbReference>
<feature type="domain" description="DOT1" evidence="6">
    <location>
        <begin position="1"/>
        <end position="152"/>
    </location>
</feature>
<dbReference type="GO" id="GO:0051726">
    <property type="term" value="P:regulation of cell cycle"/>
    <property type="evidence" value="ECO:0007669"/>
    <property type="project" value="InterPro"/>
</dbReference>
<name>A0A1F7H1Z7_9BACT</name>
<evidence type="ECO:0000259" key="6">
    <source>
        <dbReference type="PROSITE" id="PS51569"/>
    </source>
</evidence>
<dbReference type="Proteomes" id="UP000177913">
    <property type="component" value="Unassembled WGS sequence"/>
</dbReference>
<evidence type="ECO:0000256" key="1">
    <source>
        <dbReference type="ARBA" id="ARBA00012190"/>
    </source>
</evidence>
<dbReference type="PANTHER" id="PTHR21451">
    <property type="entry name" value="HISTONE H3 METHYLTRANSFERASE"/>
    <property type="match status" value="1"/>
</dbReference>
<gene>
    <name evidence="7" type="ORF">A3C25_04265</name>
</gene>
<proteinExistence type="predicted"/>
<dbReference type="PANTHER" id="PTHR21451:SF19">
    <property type="entry name" value="ACTIVATED IN BLOCKED UNFOLDED PROTEIN RESPONSE"/>
    <property type="match status" value="1"/>
</dbReference>
<dbReference type="EC" id="2.1.1.360" evidence="1"/>
<evidence type="ECO:0000256" key="5">
    <source>
        <dbReference type="ARBA" id="ARBA00047770"/>
    </source>
</evidence>
<keyword evidence="3" id="KW-0156">Chromatin regulator</keyword>
<dbReference type="Pfam" id="PF08123">
    <property type="entry name" value="DOT1"/>
    <property type="match status" value="1"/>
</dbReference>
<comment type="catalytic activity">
    <reaction evidence="5">
        <text>L-lysyl(79)-[histone H3] + 3 S-adenosyl-L-methionine = N(6),N(6),N(6)-trimethyl-L-lysyl(79)-[histone H3] + 3 S-adenosyl-L-homocysteine + 3 H(+)</text>
        <dbReference type="Rhea" id="RHEA:60328"/>
        <dbReference type="Rhea" id="RHEA-COMP:15549"/>
        <dbReference type="Rhea" id="RHEA-COMP:15552"/>
        <dbReference type="ChEBI" id="CHEBI:15378"/>
        <dbReference type="ChEBI" id="CHEBI:29969"/>
        <dbReference type="ChEBI" id="CHEBI:57856"/>
        <dbReference type="ChEBI" id="CHEBI:59789"/>
        <dbReference type="ChEBI" id="CHEBI:61961"/>
        <dbReference type="EC" id="2.1.1.360"/>
    </reaction>
</comment>
<dbReference type="InterPro" id="IPR025789">
    <property type="entry name" value="DOT1_dom"/>
</dbReference>
<dbReference type="AlphaFoldDB" id="A0A1F7H1Z7"/>
<evidence type="ECO:0000313" key="8">
    <source>
        <dbReference type="Proteomes" id="UP000177913"/>
    </source>
</evidence>
<accession>A0A1F7H1Z7</accession>
<organism evidence="7 8">
    <name type="scientific">Candidatus Roizmanbacteria bacterium RIFCSPHIGHO2_02_FULL_38_11</name>
    <dbReference type="NCBI Taxonomy" id="1802039"/>
    <lineage>
        <taxon>Bacteria</taxon>
        <taxon>Candidatus Roizmaniibacteriota</taxon>
    </lineage>
</organism>
<evidence type="ECO:0000313" key="7">
    <source>
        <dbReference type="EMBL" id="OGK25231.1"/>
    </source>
</evidence>
<evidence type="ECO:0000256" key="3">
    <source>
        <dbReference type="ARBA" id="ARBA00022853"/>
    </source>
</evidence>
<dbReference type="EMBL" id="MFZO01000015">
    <property type="protein sequence ID" value="OGK25231.1"/>
    <property type="molecule type" value="Genomic_DNA"/>
</dbReference>
<protein>
    <recommendedName>
        <fullName evidence="2">Histone-lysine N-methyltransferase, H3 lysine-79 specific</fullName>
        <ecNumber evidence="1">2.1.1.360</ecNumber>
    </recommendedName>
    <alternativeName>
        <fullName evidence="4">Histone H3-K79 methyltransferase</fullName>
    </alternativeName>
</protein>
<sequence>MDFKIAKSIFESLYSGVDGYDISSKARKNLPYASKAHTYGEVTPEGFDKILKDAETKSGGVFYDLGSGTGKAVILASLFGNFSKLVGIEIIKGLYHTSKNILARFDPEVKPILPLEKQKQTIKFINSDFLEFDFSDADVVFTHSTCFYDELM</sequence>
<evidence type="ECO:0000256" key="4">
    <source>
        <dbReference type="ARBA" id="ARBA00029821"/>
    </source>
</evidence>
<dbReference type="InterPro" id="IPR030445">
    <property type="entry name" value="H3-K79_meTrfase"/>
</dbReference>
<dbReference type="SUPFAM" id="SSF53335">
    <property type="entry name" value="S-adenosyl-L-methionine-dependent methyltransferases"/>
    <property type="match status" value="1"/>
</dbReference>
<comment type="caution">
    <text evidence="7">The sequence shown here is derived from an EMBL/GenBank/DDBJ whole genome shotgun (WGS) entry which is preliminary data.</text>
</comment>
<dbReference type="PROSITE" id="PS51569">
    <property type="entry name" value="DOT1"/>
    <property type="match status" value="1"/>
</dbReference>
<evidence type="ECO:0000256" key="2">
    <source>
        <dbReference type="ARBA" id="ARBA00020987"/>
    </source>
</evidence>
<dbReference type="Gene3D" id="3.40.50.150">
    <property type="entry name" value="Vaccinia Virus protein VP39"/>
    <property type="match status" value="1"/>
</dbReference>